<dbReference type="InterPro" id="IPR010917">
    <property type="entry name" value="TonB_rcpt_CS"/>
</dbReference>
<dbReference type="Gene3D" id="2.40.170.20">
    <property type="entry name" value="TonB-dependent receptor, beta-barrel domain"/>
    <property type="match status" value="1"/>
</dbReference>
<dbReference type="InterPro" id="IPR012910">
    <property type="entry name" value="Plug_dom"/>
</dbReference>
<keyword evidence="9 10" id="KW-0998">Cell outer membrane</keyword>
<dbReference type="InterPro" id="IPR037066">
    <property type="entry name" value="Plug_dom_sf"/>
</dbReference>
<feature type="domain" description="TonB-dependent receptor-like beta-barrel" evidence="14">
    <location>
        <begin position="187"/>
        <end position="609"/>
    </location>
</feature>
<gene>
    <name evidence="16" type="ORF">FPY71_00715</name>
</gene>
<evidence type="ECO:0000259" key="15">
    <source>
        <dbReference type="Pfam" id="PF07715"/>
    </source>
</evidence>
<evidence type="ECO:0000259" key="14">
    <source>
        <dbReference type="Pfam" id="PF00593"/>
    </source>
</evidence>
<dbReference type="CDD" id="cd01347">
    <property type="entry name" value="ligand_gated_channel"/>
    <property type="match status" value="1"/>
</dbReference>
<name>A0A5B0E150_9HYPH</name>
<sequence>MFFRFSTLAAGLLAITPLAAIAQEAQDRDSILLDPVVIAPNRMPTPERQVGSAVSIITGEDLERRQIRLVSDALRQVPGVTVGRSGSVGSQTQVRIRGAEDNQTLVLIDGVEVNDPASGNAFDFAHLLTQDVERIEVLRGPQSALYGSDAIGGVVNIITRRGEGVPGMSIQVEGGTRGTAAGSVSASGADDRADFFISLGGYRTDGFSSAAQWRGNAERDGYRNTTAFAKLGVNPTDALRLDLVGRLVDYRLESDDFIGGAGAVDADTGTRGQQMFGRAQAKLDLLEGRWQHIAGISRTHSDMDYQTARITDSTYAGEKTRLDYQTNLTLNSAELVPATHILTFVAEHEDDSATVGSEYFDFDRSIGQTGLVGQYQLGLWDDLFITGSIRHDMNDLFGDYTTWRLTSAYNIETSGTKLRGSYGTGIKNPSLFELYGYTDTYRGNPLLEPEKAKGWDVGVDQWLLRDVVMIEATYFDQRISNLIQGSGETSVNLAGTSPVHGIELGVSLTPMENLAIRAAYTWLKGEDADGIQLVRRPADSASLDIGYSFFDDRAQLDLGVIYTGGRTDIAFDEFYDQSTVELESYILVNIAGSWQLNETASLFGRVENVFDAHYEDVYTYGGTGRTAVAGLKLTF</sequence>
<keyword evidence="17" id="KW-1185">Reference proteome</keyword>
<dbReference type="InterPro" id="IPR000531">
    <property type="entry name" value="Beta-barrel_TonB"/>
</dbReference>
<evidence type="ECO:0000256" key="6">
    <source>
        <dbReference type="ARBA" id="ARBA00023077"/>
    </source>
</evidence>
<evidence type="ECO:0000256" key="7">
    <source>
        <dbReference type="ARBA" id="ARBA00023136"/>
    </source>
</evidence>
<protein>
    <submittedName>
        <fullName evidence="16">TonB-dependent receptor</fullName>
    </submittedName>
</protein>
<keyword evidence="7 10" id="KW-0472">Membrane</keyword>
<dbReference type="AlphaFoldDB" id="A0A5B0E150"/>
<feature type="domain" description="TonB-dependent receptor plug" evidence="15">
    <location>
        <begin position="47"/>
        <end position="154"/>
    </location>
</feature>
<dbReference type="EMBL" id="VTWH01000001">
    <property type="protein sequence ID" value="KAA0971691.1"/>
    <property type="molecule type" value="Genomic_DNA"/>
</dbReference>
<evidence type="ECO:0000256" key="13">
    <source>
        <dbReference type="SAM" id="SignalP"/>
    </source>
</evidence>
<evidence type="ECO:0000256" key="8">
    <source>
        <dbReference type="ARBA" id="ARBA00023170"/>
    </source>
</evidence>
<keyword evidence="3 10" id="KW-1134">Transmembrane beta strand</keyword>
<feature type="signal peptide" evidence="13">
    <location>
        <begin position="1"/>
        <end position="22"/>
    </location>
</feature>
<dbReference type="SUPFAM" id="SSF56935">
    <property type="entry name" value="Porins"/>
    <property type="match status" value="1"/>
</dbReference>
<dbReference type="InterPro" id="IPR039426">
    <property type="entry name" value="TonB-dep_rcpt-like"/>
</dbReference>
<evidence type="ECO:0000313" key="17">
    <source>
        <dbReference type="Proteomes" id="UP000324738"/>
    </source>
</evidence>
<accession>A0A5B0E150</accession>
<evidence type="ECO:0000313" key="16">
    <source>
        <dbReference type="EMBL" id="KAA0971691.1"/>
    </source>
</evidence>
<keyword evidence="2 10" id="KW-0813">Transport</keyword>
<dbReference type="PROSITE" id="PS52016">
    <property type="entry name" value="TONB_DEPENDENT_REC_3"/>
    <property type="match status" value="1"/>
</dbReference>
<feature type="chain" id="PRO_5022783124" evidence="13">
    <location>
        <begin position="23"/>
        <end position="635"/>
    </location>
</feature>
<dbReference type="GO" id="GO:0009279">
    <property type="term" value="C:cell outer membrane"/>
    <property type="evidence" value="ECO:0007669"/>
    <property type="project" value="UniProtKB-SubCell"/>
</dbReference>
<feature type="short sequence motif" description="TonB C-terminal box" evidence="11">
    <location>
        <begin position="618"/>
        <end position="635"/>
    </location>
</feature>
<dbReference type="InterPro" id="IPR036942">
    <property type="entry name" value="Beta-barrel_TonB_sf"/>
</dbReference>
<dbReference type="Pfam" id="PF00593">
    <property type="entry name" value="TonB_dep_Rec_b-barrel"/>
    <property type="match status" value="1"/>
</dbReference>
<evidence type="ECO:0000256" key="12">
    <source>
        <dbReference type="RuleBase" id="RU003357"/>
    </source>
</evidence>
<evidence type="ECO:0000256" key="10">
    <source>
        <dbReference type="PROSITE-ProRule" id="PRU01360"/>
    </source>
</evidence>
<keyword evidence="8 16" id="KW-0675">Receptor</keyword>
<evidence type="ECO:0000256" key="3">
    <source>
        <dbReference type="ARBA" id="ARBA00022452"/>
    </source>
</evidence>
<dbReference type="RefSeq" id="WP_149296634.1">
    <property type="nucleotide sequence ID" value="NZ_VTWH01000001.1"/>
</dbReference>
<dbReference type="OrthoDB" id="9760333at2"/>
<dbReference type="GO" id="GO:0044718">
    <property type="term" value="P:siderophore transmembrane transport"/>
    <property type="evidence" value="ECO:0007669"/>
    <property type="project" value="TreeGrafter"/>
</dbReference>
<dbReference type="Proteomes" id="UP000324738">
    <property type="component" value="Unassembled WGS sequence"/>
</dbReference>
<comment type="subcellular location">
    <subcellularLocation>
        <location evidence="1 10">Cell outer membrane</location>
        <topology evidence="1 10">Multi-pass membrane protein</topology>
    </subcellularLocation>
</comment>
<evidence type="ECO:0000256" key="5">
    <source>
        <dbReference type="ARBA" id="ARBA00022729"/>
    </source>
</evidence>
<keyword evidence="4 10" id="KW-0812">Transmembrane</keyword>
<evidence type="ECO:0000256" key="4">
    <source>
        <dbReference type="ARBA" id="ARBA00022692"/>
    </source>
</evidence>
<organism evidence="16 17">
    <name type="scientific">Aureimonas fodinaquatilis</name>
    <dbReference type="NCBI Taxonomy" id="2565783"/>
    <lineage>
        <taxon>Bacteria</taxon>
        <taxon>Pseudomonadati</taxon>
        <taxon>Pseudomonadota</taxon>
        <taxon>Alphaproteobacteria</taxon>
        <taxon>Hyphomicrobiales</taxon>
        <taxon>Aurantimonadaceae</taxon>
        <taxon>Aureimonas</taxon>
    </lineage>
</organism>
<reference evidence="16 17" key="1">
    <citation type="submission" date="2019-08" db="EMBL/GenBank/DDBJ databases">
        <title>Aureimonas fodiniaquatilis sp. nov., isolated from a coal mine wastewater.</title>
        <authorList>
            <person name="Kim W."/>
        </authorList>
    </citation>
    <scope>NUCLEOTIDE SEQUENCE [LARGE SCALE GENOMIC DNA]</scope>
    <source>
        <strain evidence="16 17">CAU 1482</strain>
    </source>
</reference>
<evidence type="ECO:0000256" key="11">
    <source>
        <dbReference type="PROSITE-ProRule" id="PRU10144"/>
    </source>
</evidence>
<keyword evidence="6 12" id="KW-0798">TonB box</keyword>
<comment type="similarity">
    <text evidence="10 12">Belongs to the TonB-dependent receptor family.</text>
</comment>
<dbReference type="PANTHER" id="PTHR30069:SF29">
    <property type="entry name" value="HEMOGLOBIN AND HEMOGLOBIN-HAPTOGLOBIN-BINDING PROTEIN 1-RELATED"/>
    <property type="match status" value="1"/>
</dbReference>
<dbReference type="Gene3D" id="2.170.130.10">
    <property type="entry name" value="TonB-dependent receptor, plug domain"/>
    <property type="match status" value="1"/>
</dbReference>
<evidence type="ECO:0000256" key="9">
    <source>
        <dbReference type="ARBA" id="ARBA00023237"/>
    </source>
</evidence>
<dbReference type="PROSITE" id="PS01156">
    <property type="entry name" value="TONB_DEPENDENT_REC_2"/>
    <property type="match status" value="1"/>
</dbReference>
<comment type="caution">
    <text evidence="16">The sequence shown here is derived from an EMBL/GenBank/DDBJ whole genome shotgun (WGS) entry which is preliminary data.</text>
</comment>
<evidence type="ECO:0000256" key="1">
    <source>
        <dbReference type="ARBA" id="ARBA00004571"/>
    </source>
</evidence>
<keyword evidence="5 13" id="KW-0732">Signal</keyword>
<dbReference type="Pfam" id="PF07715">
    <property type="entry name" value="Plug"/>
    <property type="match status" value="1"/>
</dbReference>
<dbReference type="PANTHER" id="PTHR30069">
    <property type="entry name" value="TONB-DEPENDENT OUTER MEMBRANE RECEPTOR"/>
    <property type="match status" value="1"/>
</dbReference>
<proteinExistence type="inferred from homology"/>
<dbReference type="GO" id="GO:0015344">
    <property type="term" value="F:siderophore uptake transmembrane transporter activity"/>
    <property type="evidence" value="ECO:0007669"/>
    <property type="project" value="TreeGrafter"/>
</dbReference>
<evidence type="ECO:0000256" key="2">
    <source>
        <dbReference type="ARBA" id="ARBA00022448"/>
    </source>
</evidence>